<dbReference type="PANTHER" id="PTHR10954:SF18">
    <property type="entry name" value="RIBONUCLEASE HII"/>
    <property type="match status" value="1"/>
</dbReference>
<evidence type="ECO:0000256" key="2">
    <source>
        <dbReference type="ARBA" id="ARBA00001946"/>
    </source>
</evidence>
<dbReference type="Gene3D" id="3.30.420.10">
    <property type="entry name" value="Ribonuclease H-like superfamily/Ribonuclease H"/>
    <property type="match status" value="1"/>
</dbReference>
<evidence type="ECO:0000313" key="18">
    <source>
        <dbReference type="EMBL" id="GGZ55060.1"/>
    </source>
</evidence>
<keyword evidence="9 14" id="KW-0540">Nuclease</keyword>
<evidence type="ECO:0000313" key="19">
    <source>
        <dbReference type="Proteomes" id="UP000643403"/>
    </source>
</evidence>
<keyword evidence="8 14" id="KW-0963">Cytoplasm</keyword>
<keyword evidence="13 14" id="KW-0464">Manganese</keyword>
<evidence type="ECO:0000256" key="10">
    <source>
        <dbReference type="ARBA" id="ARBA00022723"/>
    </source>
</evidence>
<evidence type="ECO:0000256" key="15">
    <source>
        <dbReference type="PROSITE-ProRule" id="PRU01319"/>
    </source>
</evidence>
<protein>
    <recommendedName>
        <fullName evidence="7 14">Ribonuclease HII</fullName>
        <shortName evidence="14">RNase HII</shortName>
        <ecNumber evidence="6 14">3.1.26.4</ecNumber>
    </recommendedName>
</protein>
<dbReference type="InterPro" id="IPR024567">
    <property type="entry name" value="RNase_HII/HIII_dom"/>
</dbReference>
<keyword evidence="12 14" id="KW-0378">Hydrolase</keyword>
<evidence type="ECO:0000256" key="16">
    <source>
        <dbReference type="RuleBase" id="RU003515"/>
    </source>
</evidence>
<dbReference type="PROSITE" id="PS51975">
    <property type="entry name" value="RNASE_H_2"/>
    <property type="match status" value="1"/>
</dbReference>
<evidence type="ECO:0000259" key="17">
    <source>
        <dbReference type="PROSITE" id="PS51975"/>
    </source>
</evidence>
<comment type="catalytic activity">
    <reaction evidence="1 14 15 16">
        <text>Endonucleolytic cleavage to 5'-phosphomonoester.</text>
        <dbReference type="EC" id="3.1.26.4"/>
    </reaction>
</comment>
<dbReference type="SUPFAM" id="SSF53098">
    <property type="entry name" value="Ribonuclease H-like"/>
    <property type="match status" value="1"/>
</dbReference>
<comment type="subcellular location">
    <subcellularLocation>
        <location evidence="4 14">Cytoplasm</location>
    </subcellularLocation>
</comment>
<evidence type="ECO:0000256" key="14">
    <source>
        <dbReference type="HAMAP-Rule" id="MF_00052"/>
    </source>
</evidence>
<organism evidence="18 19">
    <name type="scientific">Cognatilysobacter xinjiangensis</name>
    <dbReference type="NCBI Taxonomy" id="546892"/>
    <lineage>
        <taxon>Bacteria</taxon>
        <taxon>Pseudomonadati</taxon>
        <taxon>Pseudomonadota</taxon>
        <taxon>Gammaproteobacteria</taxon>
        <taxon>Lysobacterales</taxon>
        <taxon>Lysobacteraceae</taxon>
        <taxon>Cognatilysobacter</taxon>
    </lineage>
</organism>
<evidence type="ECO:0000256" key="6">
    <source>
        <dbReference type="ARBA" id="ARBA00012180"/>
    </source>
</evidence>
<comment type="cofactor">
    <cofactor evidence="2">
        <name>Mg(2+)</name>
        <dbReference type="ChEBI" id="CHEBI:18420"/>
    </cofactor>
</comment>
<sequence>MADSAPQLVLDIAVPPAPQRIAGVDEAGRGPLAGPVVVAAVVFAPGRTPINGLNDSKQLDADRRDVLAIRIRERALAWHVAVIDVDTIDRLNIFHATMLGMRQCVEAVRHAADLARIDGNVVPKGLCCPGEAWVGGDARCRSIMAASILAKTHRDALMVEMHARFPQYGFDQHKGYSTPQHLAALAEHGPCPEHRRSFAPVRGAMREPVLNLLDAIATDPMSSPDPETAGC</sequence>
<evidence type="ECO:0000256" key="12">
    <source>
        <dbReference type="ARBA" id="ARBA00022801"/>
    </source>
</evidence>
<feature type="binding site" evidence="14 15">
    <location>
        <position position="26"/>
    </location>
    <ligand>
        <name>a divalent metal cation</name>
        <dbReference type="ChEBI" id="CHEBI:60240"/>
    </ligand>
</feature>
<reference evidence="19" key="1">
    <citation type="journal article" date="2019" name="Int. J. Syst. Evol. Microbiol.">
        <title>The Global Catalogue of Microorganisms (GCM) 10K type strain sequencing project: providing services to taxonomists for standard genome sequencing and annotation.</title>
        <authorList>
            <consortium name="The Broad Institute Genomics Platform"/>
            <consortium name="The Broad Institute Genome Sequencing Center for Infectious Disease"/>
            <person name="Wu L."/>
            <person name="Ma J."/>
        </authorList>
    </citation>
    <scope>NUCLEOTIDE SEQUENCE [LARGE SCALE GENOMIC DNA]</scope>
    <source>
        <strain evidence="19">KCTC 22558</strain>
    </source>
</reference>
<gene>
    <name evidence="14 18" type="primary">rnhB</name>
    <name evidence="18" type="ORF">GCM10008101_05580</name>
</gene>
<dbReference type="PANTHER" id="PTHR10954">
    <property type="entry name" value="RIBONUCLEASE H2 SUBUNIT A"/>
    <property type="match status" value="1"/>
</dbReference>
<name>A0ABQ3BRT1_9GAMM</name>
<dbReference type="InterPro" id="IPR001352">
    <property type="entry name" value="RNase_HII/HIII"/>
</dbReference>
<evidence type="ECO:0000256" key="5">
    <source>
        <dbReference type="ARBA" id="ARBA00007383"/>
    </source>
</evidence>
<dbReference type="RefSeq" id="WP_189446819.1">
    <property type="nucleotide sequence ID" value="NZ_BMXY01000001.1"/>
</dbReference>
<feature type="binding site" evidence="14 15">
    <location>
        <position position="118"/>
    </location>
    <ligand>
        <name>a divalent metal cation</name>
        <dbReference type="ChEBI" id="CHEBI:60240"/>
    </ligand>
</feature>
<keyword evidence="10 14" id="KW-0479">Metal-binding</keyword>
<feature type="domain" description="RNase H type-2" evidence="17">
    <location>
        <begin position="19"/>
        <end position="210"/>
    </location>
</feature>
<accession>A0ABQ3BRT1</accession>
<proteinExistence type="inferred from homology"/>
<dbReference type="InterPro" id="IPR012337">
    <property type="entry name" value="RNaseH-like_sf"/>
</dbReference>
<feature type="binding site" evidence="14 15">
    <location>
        <position position="25"/>
    </location>
    <ligand>
        <name>a divalent metal cation</name>
        <dbReference type="ChEBI" id="CHEBI:60240"/>
    </ligand>
</feature>
<dbReference type="InterPro" id="IPR022898">
    <property type="entry name" value="RNase_HII"/>
</dbReference>
<comment type="caution">
    <text evidence="18">The sequence shown here is derived from an EMBL/GenBank/DDBJ whole genome shotgun (WGS) entry which is preliminary data.</text>
</comment>
<dbReference type="Pfam" id="PF01351">
    <property type="entry name" value="RNase_HII"/>
    <property type="match status" value="1"/>
</dbReference>
<dbReference type="NCBIfam" id="NF000595">
    <property type="entry name" value="PRK00015.1-3"/>
    <property type="match status" value="1"/>
</dbReference>
<evidence type="ECO:0000256" key="9">
    <source>
        <dbReference type="ARBA" id="ARBA00022722"/>
    </source>
</evidence>
<evidence type="ECO:0000256" key="3">
    <source>
        <dbReference type="ARBA" id="ARBA00004065"/>
    </source>
</evidence>
<dbReference type="EMBL" id="BMXY01000001">
    <property type="protein sequence ID" value="GGZ55060.1"/>
    <property type="molecule type" value="Genomic_DNA"/>
</dbReference>
<comment type="cofactor">
    <cofactor evidence="14 15">
        <name>Mn(2+)</name>
        <dbReference type="ChEBI" id="CHEBI:29035"/>
    </cofactor>
    <cofactor evidence="14 15">
        <name>Mg(2+)</name>
        <dbReference type="ChEBI" id="CHEBI:18420"/>
    </cofactor>
    <text evidence="14 15">Manganese or magnesium. Binds 1 divalent metal ion per monomer in the absence of substrate. May bind a second metal ion after substrate binding.</text>
</comment>
<comment type="function">
    <text evidence="3 14 16">Endonuclease that specifically degrades the RNA of RNA-DNA hybrids.</text>
</comment>
<dbReference type="Proteomes" id="UP000643403">
    <property type="component" value="Unassembled WGS sequence"/>
</dbReference>
<evidence type="ECO:0000256" key="4">
    <source>
        <dbReference type="ARBA" id="ARBA00004496"/>
    </source>
</evidence>
<dbReference type="CDD" id="cd07182">
    <property type="entry name" value="RNase_HII_bacteria_HII_like"/>
    <property type="match status" value="1"/>
</dbReference>
<evidence type="ECO:0000256" key="8">
    <source>
        <dbReference type="ARBA" id="ARBA00022490"/>
    </source>
</evidence>
<evidence type="ECO:0000256" key="1">
    <source>
        <dbReference type="ARBA" id="ARBA00000077"/>
    </source>
</evidence>
<keyword evidence="19" id="KW-1185">Reference proteome</keyword>
<evidence type="ECO:0000256" key="7">
    <source>
        <dbReference type="ARBA" id="ARBA00019179"/>
    </source>
</evidence>
<evidence type="ECO:0000256" key="13">
    <source>
        <dbReference type="ARBA" id="ARBA00023211"/>
    </source>
</evidence>
<comment type="similarity">
    <text evidence="5 14 16">Belongs to the RNase HII family.</text>
</comment>
<dbReference type="InterPro" id="IPR036397">
    <property type="entry name" value="RNaseH_sf"/>
</dbReference>
<evidence type="ECO:0000256" key="11">
    <source>
        <dbReference type="ARBA" id="ARBA00022759"/>
    </source>
</evidence>
<keyword evidence="11 14" id="KW-0255">Endonuclease</keyword>
<dbReference type="EC" id="3.1.26.4" evidence="6 14"/>
<dbReference type="HAMAP" id="MF_00052_B">
    <property type="entry name" value="RNase_HII_B"/>
    <property type="match status" value="1"/>
</dbReference>